<dbReference type="PANTHER" id="PTHR44591:SF23">
    <property type="entry name" value="CHEY SUBFAMILY"/>
    <property type="match status" value="1"/>
</dbReference>
<dbReference type="eggNOG" id="COG0745">
    <property type="taxonomic scope" value="Bacteria"/>
</dbReference>
<dbReference type="InterPro" id="IPR011006">
    <property type="entry name" value="CheY-like_superfamily"/>
</dbReference>
<protein>
    <submittedName>
        <fullName evidence="4">Response regulator receiver protein</fullName>
    </submittedName>
</protein>
<keyword evidence="5" id="KW-1185">Reference proteome</keyword>
<dbReference type="SMART" id="SM00448">
    <property type="entry name" value="REC"/>
    <property type="match status" value="1"/>
</dbReference>
<dbReference type="EMBL" id="CP000804">
    <property type="protein sequence ID" value="ABU59359.1"/>
    <property type="molecule type" value="Genomic_DNA"/>
</dbReference>
<name>A7NP63_ROSCS</name>
<organism evidence="4 5">
    <name type="scientific">Roseiflexus castenholzii (strain DSM 13941 / HLO8)</name>
    <dbReference type="NCBI Taxonomy" id="383372"/>
    <lineage>
        <taxon>Bacteria</taxon>
        <taxon>Bacillati</taxon>
        <taxon>Chloroflexota</taxon>
        <taxon>Chloroflexia</taxon>
        <taxon>Chloroflexales</taxon>
        <taxon>Roseiflexineae</taxon>
        <taxon>Roseiflexaceae</taxon>
        <taxon>Roseiflexus</taxon>
    </lineage>
</organism>
<evidence type="ECO:0000259" key="3">
    <source>
        <dbReference type="PROSITE" id="PS50110"/>
    </source>
</evidence>
<dbReference type="InterPro" id="IPR050595">
    <property type="entry name" value="Bact_response_regulator"/>
</dbReference>
<feature type="domain" description="Response regulatory" evidence="3">
    <location>
        <begin position="3"/>
        <end position="119"/>
    </location>
</feature>
<dbReference type="AlphaFoldDB" id="A7NP63"/>
<reference evidence="4 5" key="1">
    <citation type="submission" date="2007-08" db="EMBL/GenBank/DDBJ databases">
        <title>Complete sequence of Roseiflexus castenholzii DSM 13941.</title>
        <authorList>
            <consortium name="US DOE Joint Genome Institute"/>
            <person name="Copeland A."/>
            <person name="Lucas S."/>
            <person name="Lapidus A."/>
            <person name="Barry K."/>
            <person name="Glavina del Rio T."/>
            <person name="Dalin E."/>
            <person name="Tice H."/>
            <person name="Pitluck S."/>
            <person name="Thompson L.S."/>
            <person name="Brettin T."/>
            <person name="Bruce D."/>
            <person name="Detter J.C."/>
            <person name="Han C."/>
            <person name="Tapia R."/>
            <person name="Schmutz J."/>
            <person name="Larimer F."/>
            <person name="Land M."/>
            <person name="Hauser L."/>
            <person name="Kyrpides N."/>
            <person name="Mikhailova N."/>
            <person name="Bryant D.A."/>
            <person name="Hanada S."/>
            <person name="Tsukatani Y."/>
            <person name="Richardson P."/>
        </authorList>
    </citation>
    <scope>NUCLEOTIDE SEQUENCE [LARGE SCALE GENOMIC DNA]</scope>
    <source>
        <strain evidence="5">DSM 13941 / HLO8</strain>
    </source>
</reference>
<dbReference type="Gene3D" id="3.40.50.2300">
    <property type="match status" value="1"/>
</dbReference>
<evidence type="ECO:0000313" key="5">
    <source>
        <dbReference type="Proteomes" id="UP000000263"/>
    </source>
</evidence>
<dbReference type="RefSeq" id="WP_012121783.1">
    <property type="nucleotide sequence ID" value="NC_009767.1"/>
</dbReference>
<dbReference type="GO" id="GO:0000160">
    <property type="term" value="P:phosphorelay signal transduction system"/>
    <property type="evidence" value="ECO:0007669"/>
    <property type="project" value="InterPro"/>
</dbReference>
<dbReference type="PROSITE" id="PS50110">
    <property type="entry name" value="RESPONSE_REGULATORY"/>
    <property type="match status" value="1"/>
</dbReference>
<accession>A7NP63</accession>
<keyword evidence="1 2" id="KW-0597">Phosphoprotein</keyword>
<dbReference type="STRING" id="383372.Rcas_3308"/>
<dbReference type="HOGENOM" id="CLU_000445_69_17_0"/>
<dbReference type="OrthoDB" id="9802491at2"/>
<dbReference type="Pfam" id="PF00072">
    <property type="entry name" value="Response_reg"/>
    <property type="match status" value="1"/>
</dbReference>
<evidence type="ECO:0000313" key="4">
    <source>
        <dbReference type="EMBL" id="ABU59359.1"/>
    </source>
</evidence>
<gene>
    <name evidence="4" type="ordered locus">Rcas_3308</name>
</gene>
<feature type="modified residue" description="4-aspartylphosphate" evidence="2">
    <location>
        <position position="52"/>
    </location>
</feature>
<proteinExistence type="predicted"/>
<dbReference type="SUPFAM" id="SSF52172">
    <property type="entry name" value="CheY-like"/>
    <property type="match status" value="1"/>
</dbReference>
<evidence type="ECO:0000256" key="1">
    <source>
        <dbReference type="ARBA" id="ARBA00022553"/>
    </source>
</evidence>
<dbReference type="PANTHER" id="PTHR44591">
    <property type="entry name" value="STRESS RESPONSE REGULATOR PROTEIN 1"/>
    <property type="match status" value="1"/>
</dbReference>
<sequence length="130" mass="14686">MTRILIVEDDAAIRELLARRLNMAGYDTIFAEDGVRALLASVNEAPDLILMDMGLPILNGWQVTERIKKRPETRNIPIIALTAYALSDDRYRALNIGCDDFEAKPIDFDRLIRKIEKLLSTGARQRETAA</sequence>
<dbReference type="Proteomes" id="UP000000263">
    <property type="component" value="Chromosome"/>
</dbReference>
<dbReference type="InterPro" id="IPR001789">
    <property type="entry name" value="Sig_transdc_resp-reg_receiver"/>
</dbReference>
<evidence type="ECO:0000256" key="2">
    <source>
        <dbReference type="PROSITE-ProRule" id="PRU00169"/>
    </source>
</evidence>
<dbReference type="KEGG" id="rca:Rcas_3308"/>